<feature type="region of interest" description="Disordered" evidence="2">
    <location>
        <begin position="93"/>
        <end position="141"/>
    </location>
</feature>
<dbReference type="OMA" id="DETMVLI"/>
<feature type="domain" description="Myb/SANT-like DNA-binding" evidence="3">
    <location>
        <begin position="143"/>
        <end position="216"/>
    </location>
</feature>
<dbReference type="STRING" id="105231.A0A1Y1HUR9"/>
<feature type="region of interest" description="Disordered" evidence="2">
    <location>
        <begin position="274"/>
        <end position="328"/>
    </location>
</feature>
<dbReference type="Proteomes" id="UP000054558">
    <property type="component" value="Unassembled WGS sequence"/>
</dbReference>
<dbReference type="InterPro" id="IPR028002">
    <property type="entry name" value="Myb_DNA-bind_5"/>
</dbReference>
<dbReference type="OrthoDB" id="1865198at2759"/>
<evidence type="ECO:0000256" key="1">
    <source>
        <dbReference type="SAM" id="Coils"/>
    </source>
</evidence>
<keyword evidence="5" id="KW-1185">Reference proteome</keyword>
<dbReference type="EMBL" id="DF237015">
    <property type="protein sequence ID" value="GAQ80929.1"/>
    <property type="molecule type" value="Genomic_DNA"/>
</dbReference>
<feature type="compositionally biased region" description="Polar residues" evidence="2">
    <location>
        <begin position="93"/>
        <end position="130"/>
    </location>
</feature>
<evidence type="ECO:0000313" key="4">
    <source>
        <dbReference type="EMBL" id="GAQ80929.1"/>
    </source>
</evidence>
<gene>
    <name evidence="4" type="ORF">KFL_000660240</name>
</gene>
<reference evidence="4 5" key="1">
    <citation type="journal article" date="2014" name="Nat. Commun.">
        <title>Klebsormidium flaccidum genome reveals primary factors for plant terrestrial adaptation.</title>
        <authorList>
            <person name="Hori K."/>
            <person name="Maruyama F."/>
            <person name="Fujisawa T."/>
            <person name="Togashi T."/>
            <person name="Yamamoto N."/>
            <person name="Seo M."/>
            <person name="Sato S."/>
            <person name="Yamada T."/>
            <person name="Mori H."/>
            <person name="Tajima N."/>
            <person name="Moriyama T."/>
            <person name="Ikeuchi M."/>
            <person name="Watanabe M."/>
            <person name="Wada H."/>
            <person name="Kobayashi K."/>
            <person name="Saito M."/>
            <person name="Masuda T."/>
            <person name="Sasaki-Sekimoto Y."/>
            <person name="Mashiguchi K."/>
            <person name="Awai K."/>
            <person name="Shimojima M."/>
            <person name="Masuda S."/>
            <person name="Iwai M."/>
            <person name="Nobusawa T."/>
            <person name="Narise T."/>
            <person name="Kondo S."/>
            <person name="Saito H."/>
            <person name="Sato R."/>
            <person name="Murakawa M."/>
            <person name="Ihara Y."/>
            <person name="Oshima-Yamada Y."/>
            <person name="Ohtaka K."/>
            <person name="Satoh M."/>
            <person name="Sonobe K."/>
            <person name="Ishii M."/>
            <person name="Ohtani R."/>
            <person name="Kanamori-Sato M."/>
            <person name="Honoki R."/>
            <person name="Miyazaki D."/>
            <person name="Mochizuki H."/>
            <person name="Umetsu J."/>
            <person name="Higashi K."/>
            <person name="Shibata D."/>
            <person name="Kamiya Y."/>
            <person name="Sato N."/>
            <person name="Nakamura Y."/>
            <person name="Tabata S."/>
            <person name="Ida S."/>
            <person name="Kurokawa K."/>
            <person name="Ohta H."/>
        </authorList>
    </citation>
    <scope>NUCLEOTIDE SEQUENCE [LARGE SCALE GENOMIC DNA]</scope>
    <source>
        <strain evidence="4 5">NIES-2285</strain>
    </source>
</reference>
<keyword evidence="1" id="KW-0175">Coiled coil</keyword>
<protein>
    <recommendedName>
        <fullName evidence="3">Myb/SANT-like DNA-binding domain-containing protein</fullName>
    </recommendedName>
</protein>
<dbReference type="AlphaFoldDB" id="A0A1Y1HUR9"/>
<evidence type="ECO:0000256" key="2">
    <source>
        <dbReference type="SAM" id="MobiDB-lite"/>
    </source>
</evidence>
<sequence length="407" mass="45085">MESAGGRDPHLFSQRVVEYISHEMEPASFVQAHPLRLAAALAANGDFCTRVLFHQNSNIPNLANLLAQLKPFFATQLSSQSLELSPEALSQVQLQGQPQVPTTGAQAETNQDNVSVASESTRTHNQTPASSAVPGTAAKKSRKNWSVYEGEMLAAQMKIHEDMLLDKSTGIKYRTMSATEKFEMISARLRSLDPPVDRTASQIEDKWDRMTGDFKKVYDWDKHPPSGKPTYWEMGPDTKKEHNLPPAFTKVLFESLLWMKERASVEPPVVLDTAATPEPATHGPATPEGSPDSNDDDSAVRDTTAYSRKDANGKGNGKGNKRDRNGVVLSETLRANNEDTNKMHMDCENLRDARHREMKDLRERELKLEEEKLKVVEKSNEVAAQTGKGLVEALQGLANAVNILARK</sequence>
<dbReference type="PANTHER" id="PTHR33492">
    <property type="entry name" value="OSJNBA0043A12.37 PROTEIN-RELATED"/>
    <property type="match status" value="1"/>
</dbReference>
<dbReference type="PANTHER" id="PTHR33492:SF11">
    <property type="entry name" value="OS04G0670900 PROTEIN"/>
    <property type="match status" value="1"/>
</dbReference>
<evidence type="ECO:0000259" key="3">
    <source>
        <dbReference type="Pfam" id="PF13873"/>
    </source>
</evidence>
<evidence type="ECO:0000313" key="5">
    <source>
        <dbReference type="Proteomes" id="UP000054558"/>
    </source>
</evidence>
<proteinExistence type="predicted"/>
<dbReference type="Pfam" id="PF13873">
    <property type="entry name" value="Myb_DNA-bind_5"/>
    <property type="match status" value="1"/>
</dbReference>
<feature type="coiled-coil region" evidence="1">
    <location>
        <begin position="351"/>
        <end position="381"/>
    </location>
</feature>
<accession>A0A1Y1HUR9</accession>
<organism evidence="4 5">
    <name type="scientific">Klebsormidium nitens</name>
    <name type="common">Green alga</name>
    <name type="synonym">Ulothrix nitens</name>
    <dbReference type="NCBI Taxonomy" id="105231"/>
    <lineage>
        <taxon>Eukaryota</taxon>
        <taxon>Viridiplantae</taxon>
        <taxon>Streptophyta</taxon>
        <taxon>Klebsormidiophyceae</taxon>
        <taxon>Klebsormidiales</taxon>
        <taxon>Klebsormidiaceae</taxon>
        <taxon>Klebsormidium</taxon>
    </lineage>
</organism>
<name>A0A1Y1HUR9_KLENI</name>